<keyword evidence="3" id="KW-1185">Reference proteome</keyword>
<reference evidence="2" key="2">
    <citation type="submission" date="2023-04" db="EMBL/GenBank/DDBJ databases">
        <authorList>
            <person name="Bu L."/>
            <person name="Lu L."/>
            <person name="Laidemitt M.R."/>
            <person name="Zhang S.M."/>
            <person name="Mutuku M."/>
            <person name="Mkoji G."/>
            <person name="Steinauer M."/>
            <person name="Loker E.S."/>
        </authorList>
    </citation>
    <scope>NUCLEOTIDE SEQUENCE</scope>
    <source>
        <strain evidence="2">KasaAsao</strain>
        <tissue evidence="2">Whole Snail</tissue>
    </source>
</reference>
<feature type="transmembrane region" description="Helical" evidence="1">
    <location>
        <begin position="51"/>
        <end position="69"/>
    </location>
</feature>
<evidence type="ECO:0000313" key="3">
    <source>
        <dbReference type="Proteomes" id="UP001233172"/>
    </source>
</evidence>
<gene>
    <name evidence="2" type="ORF">Bpfe_010494</name>
</gene>
<comment type="caution">
    <text evidence="2">The sequence shown here is derived from an EMBL/GenBank/DDBJ whole genome shotgun (WGS) entry which is preliminary data.</text>
</comment>
<organism evidence="2 3">
    <name type="scientific">Biomphalaria pfeifferi</name>
    <name type="common">Bloodfluke planorb</name>
    <name type="synonym">Freshwater snail</name>
    <dbReference type="NCBI Taxonomy" id="112525"/>
    <lineage>
        <taxon>Eukaryota</taxon>
        <taxon>Metazoa</taxon>
        <taxon>Spiralia</taxon>
        <taxon>Lophotrochozoa</taxon>
        <taxon>Mollusca</taxon>
        <taxon>Gastropoda</taxon>
        <taxon>Heterobranchia</taxon>
        <taxon>Euthyneura</taxon>
        <taxon>Panpulmonata</taxon>
        <taxon>Hygrophila</taxon>
        <taxon>Lymnaeoidea</taxon>
        <taxon>Planorbidae</taxon>
        <taxon>Biomphalaria</taxon>
    </lineage>
</organism>
<proteinExistence type="predicted"/>
<dbReference type="AlphaFoldDB" id="A0AAD8BSE3"/>
<keyword evidence="1" id="KW-0812">Transmembrane</keyword>
<feature type="non-terminal residue" evidence="2">
    <location>
        <position position="1"/>
    </location>
</feature>
<dbReference type="Proteomes" id="UP001233172">
    <property type="component" value="Unassembled WGS sequence"/>
</dbReference>
<sequence>VLQMIRVCSADLDFHLTMLDGVCRTERNGNGYLCMCGKHLCNSVSTSHGGASLRALMTILLILCIYTYWTT</sequence>
<protein>
    <submittedName>
        <fullName evidence="2">Protein quiver</fullName>
    </submittedName>
</protein>
<evidence type="ECO:0000313" key="2">
    <source>
        <dbReference type="EMBL" id="KAK0059966.1"/>
    </source>
</evidence>
<dbReference type="EMBL" id="JASAOG010000038">
    <property type="protein sequence ID" value="KAK0059966.1"/>
    <property type="molecule type" value="Genomic_DNA"/>
</dbReference>
<name>A0AAD8BSE3_BIOPF</name>
<keyword evidence="1" id="KW-0472">Membrane</keyword>
<accession>A0AAD8BSE3</accession>
<keyword evidence="1" id="KW-1133">Transmembrane helix</keyword>
<reference evidence="2" key="1">
    <citation type="journal article" date="2023" name="PLoS Negl. Trop. Dis.">
        <title>A genome sequence for Biomphalaria pfeifferi, the major vector snail for the human-infecting parasite Schistosoma mansoni.</title>
        <authorList>
            <person name="Bu L."/>
            <person name="Lu L."/>
            <person name="Laidemitt M.R."/>
            <person name="Zhang S.M."/>
            <person name="Mutuku M."/>
            <person name="Mkoji G."/>
            <person name="Steinauer M."/>
            <person name="Loker E.S."/>
        </authorList>
    </citation>
    <scope>NUCLEOTIDE SEQUENCE</scope>
    <source>
        <strain evidence="2">KasaAsao</strain>
    </source>
</reference>
<evidence type="ECO:0000256" key="1">
    <source>
        <dbReference type="SAM" id="Phobius"/>
    </source>
</evidence>